<evidence type="ECO:0000256" key="5">
    <source>
        <dbReference type="ARBA" id="ARBA00022723"/>
    </source>
</evidence>
<dbReference type="FunFam" id="3.40.50.800:FF:000001">
    <property type="entry name" value="Threonine--tRNA ligase"/>
    <property type="match status" value="1"/>
</dbReference>
<evidence type="ECO:0000256" key="12">
    <source>
        <dbReference type="ARBA" id="ARBA00049515"/>
    </source>
</evidence>
<comment type="subcellular location">
    <subcellularLocation>
        <location evidence="13">Cytoplasm</location>
    </subcellularLocation>
</comment>
<dbReference type="Gene3D" id="3.30.930.10">
    <property type="entry name" value="Bira Bifunctional Protein, Domain 2"/>
    <property type="match status" value="1"/>
</dbReference>
<evidence type="ECO:0000256" key="7">
    <source>
        <dbReference type="ARBA" id="ARBA00022833"/>
    </source>
</evidence>
<dbReference type="InterPro" id="IPR002320">
    <property type="entry name" value="Thr-tRNA-ligase_IIa"/>
</dbReference>
<evidence type="ECO:0000256" key="3">
    <source>
        <dbReference type="ARBA" id="ARBA00022555"/>
    </source>
</evidence>
<evidence type="ECO:0000256" key="2">
    <source>
        <dbReference type="ARBA" id="ARBA00022490"/>
    </source>
</evidence>
<dbReference type="InterPro" id="IPR004154">
    <property type="entry name" value="Anticodon-bd"/>
</dbReference>
<dbReference type="HAMAP" id="MF_00184">
    <property type="entry name" value="Thr_tRNA_synth"/>
    <property type="match status" value="1"/>
</dbReference>
<keyword evidence="11 13" id="KW-0030">Aminoacyl-tRNA synthetase</keyword>
<keyword evidence="9 13" id="KW-0694">RNA-binding</keyword>
<dbReference type="AlphaFoldDB" id="A0A1G1XQI6"/>
<dbReference type="InterPro" id="IPR036621">
    <property type="entry name" value="Anticodon-bd_dom_sf"/>
</dbReference>
<accession>A0A1G1XQI6</accession>
<feature type="binding site" evidence="13">
    <location>
        <position position="344"/>
    </location>
    <ligand>
        <name>Zn(2+)</name>
        <dbReference type="ChEBI" id="CHEBI:29105"/>
        <note>catalytic</note>
    </ligand>
</feature>
<keyword evidence="6 13" id="KW-0547">Nucleotide-binding</keyword>
<evidence type="ECO:0000256" key="10">
    <source>
        <dbReference type="ARBA" id="ARBA00022917"/>
    </source>
</evidence>
<dbReference type="SUPFAM" id="SSF52954">
    <property type="entry name" value="Class II aaRS ABD-related"/>
    <property type="match status" value="1"/>
</dbReference>
<dbReference type="Gene3D" id="3.30.54.20">
    <property type="match status" value="1"/>
</dbReference>
<evidence type="ECO:0000313" key="15">
    <source>
        <dbReference type="EMBL" id="OGY42184.1"/>
    </source>
</evidence>
<dbReference type="SUPFAM" id="SSF55681">
    <property type="entry name" value="Class II aaRS and biotin synthetases"/>
    <property type="match status" value="1"/>
</dbReference>
<dbReference type="Pfam" id="PF00587">
    <property type="entry name" value="tRNA-synt_2b"/>
    <property type="match status" value="1"/>
</dbReference>
<keyword evidence="4 13" id="KW-0436">Ligase</keyword>
<evidence type="ECO:0000256" key="13">
    <source>
        <dbReference type="HAMAP-Rule" id="MF_00184"/>
    </source>
</evidence>
<dbReference type="GO" id="GO:0046872">
    <property type="term" value="F:metal ion binding"/>
    <property type="evidence" value="ECO:0007669"/>
    <property type="project" value="UniProtKB-KW"/>
</dbReference>
<dbReference type="GO" id="GO:0005737">
    <property type="term" value="C:cytoplasm"/>
    <property type="evidence" value="ECO:0007669"/>
    <property type="project" value="UniProtKB-SubCell"/>
</dbReference>
<dbReference type="EC" id="6.1.1.3" evidence="13"/>
<keyword evidence="2 13" id="KW-0963">Cytoplasm</keyword>
<dbReference type="Proteomes" id="UP000176498">
    <property type="component" value="Unassembled WGS sequence"/>
</dbReference>
<dbReference type="Pfam" id="PF03129">
    <property type="entry name" value="HGTP_anticodon"/>
    <property type="match status" value="1"/>
</dbReference>
<dbReference type="EMBL" id="MHHZ01000007">
    <property type="protein sequence ID" value="OGY42184.1"/>
    <property type="molecule type" value="Genomic_DNA"/>
</dbReference>
<comment type="catalytic activity">
    <reaction evidence="12 13">
        <text>tRNA(Thr) + L-threonine + ATP = L-threonyl-tRNA(Thr) + AMP + diphosphate + H(+)</text>
        <dbReference type="Rhea" id="RHEA:24624"/>
        <dbReference type="Rhea" id="RHEA-COMP:9670"/>
        <dbReference type="Rhea" id="RHEA-COMP:9704"/>
        <dbReference type="ChEBI" id="CHEBI:15378"/>
        <dbReference type="ChEBI" id="CHEBI:30616"/>
        <dbReference type="ChEBI" id="CHEBI:33019"/>
        <dbReference type="ChEBI" id="CHEBI:57926"/>
        <dbReference type="ChEBI" id="CHEBI:78442"/>
        <dbReference type="ChEBI" id="CHEBI:78534"/>
        <dbReference type="ChEBI" id="CHEBI:456215"/>
        <dbReference type="EC" id="6.1.1.3"/>
    </reaction>
</comment>
<dbReference type="Pfam" id="PF07973">
    <property type="entry name" value="tRNA_SAD"/>
    <property type="match status" value="1"/>
</dbReference>
<dbReference type="InterPro" id="IPR033728">
    <property type="entry name" value="ThrRS_core"/>
</dbReference>
<evidence type="ECO:0000256" key="6">
    <source>
        <dbReference type="ARBA" id="ARBA00022741"/>
    </source>
</evidence>
<dbReference type="GO" id="GO:0000049">
    <property type="term" value="F:tRNA binding"/>
    <property type="evidence" value="ECO:0007669"/>
    <property type="project" value="UniProtKB-KW"/>
</dbReference>
<comment type="cofactor">
    <cofactor evidence="13">
        <name>Zn(2+)</name>
        <dbReference type="ChEBI" id="CHEBI:29105"/>
    </cofactor>
    <text evidence="13">Binds 1 zinc ion per subunit.</text>
</comment>
<dbReference type="PROSITE" id="PS50862">
    <property type="entry name" value="AA_TRNA_LIGASE_II"/>
    <property type="match status" value="1"/>
</dbReference>
<dbReference type="Gene3D" id="3.40.50.800">
    <property type="entry name" value="Anticodon-binding domain"/>
    <property type="match status" value="1"/>
</dbReference>
<dbReference type="InterPro" id="IPR002314">
    <property type="entry name" value="aa-tRNA-synt_IIb"/>
</dbReference>
<evidence type="ECO:0000256" key="1">
    <source>
        <dbReference type="ARBA" id="ARBA00008226"/>
    </source>
</evidence>
<comment type="similarity">
    <text evidence="1 13">Belongs to the class-II aminoacyl-tRNA synthetase family.</text>
</comment>
<dbReference type="Gene3D" id="3.30.980.10">
    <property type="entry name" value="Threonyl-trna Synthetase, Chain A, domain 2"/>
    <property type="match status" value="1"/>
</dbReference>
<dbReference type="CDD" id="cd00860">
    <property type="entry name" value="ThrRS_anticodon"/>
    <property type="match status" value="1"/>
</dbReference>
<dbReference type="SMART" id="SM00863">
    <property type="entry name" value="tRNA_SAD"/>
    <property type="match status" value="1"/>
</dbReference>
<dbReference type="InterPro" id="IPR012947">
    <property type="entry name" value="tRNA_SAD"/>
</dbReference>
<evidence type="ECO:0000259" key="14">
    <source>
        <dbReference type="PROSITE" id="PS50862"/>
    </source>
</evidence>
<dbReference type="PANTHER" id="PTHR11451:SF44">
    <property type="entry name" value="THREONINE--TRNA LIGASE, CHLOROPLASTIC_MITOCHONDRIAL 2"/>
    <property type="match status" value="1"/>
</dbReference>
<evidence type="ECO:0000256" key="11">
    <source>
        <dbReference type="ARBA" id="ARBA00023146"/>
    </source>
</evidence>
<dbReference type="CDD" id="cd00771">
    <property type="entry name" value="ThrRS_core"/>
    <property type="match status" value="1"/>
</dbReference>
<reference evidence="15 16" key="1">
    <citation type="journal article" date="2016" name="Nat. Commun.">
        <title>Thousands of microbial genomes shed light on interconnected biogeochemical processes in an aquifer system.</title>
        <authorList>
            <person name="Anantharaman K."/>
            <person name="Brown C.T."/>
            <person name="Hug L.A."/>
            <person name="Sharon I."/>
            <person name="Castelle C.J."/>
            <person name="Probst A.J."/>
            <person name="Thomas B.C."/>
            <person name="Singh A."/>
            <person name="Wilkins M.J."/>
            <person name="Karaoz U."/>
            <person name="Brodie E.L."/>
            <person name="Williams K.H."/>
            <person name="Hubbard S.S."/>
            <person name="Banfield J.F."/>
        </authorList>
    </citation>
    <scope>NUCLEOTIDE SEQUENCE [LARGE SCALE GENOMIC DNA]</scope>
</reference>
<sequence>MTKENQNSKLDIMRHSVSHVMAAAVKELYKDVKFAIGPTIAEGFYYDFDLGKNTLSEEDLLKIEEKMKQIIRQNLKFEREEAPIKKALEKVEGQPYKIELIKDLEKEGEKKVSFYKLGDIFEDLCKGPHIKSTKEIGAFKLLRVSGAYWRGDEKNKMLQRIYGTAFTTQKELDEYLNMLEEAEKRDHRKIGKEQELFLIDQSVGMGLPMWFPKGALIWRIMEDFWYQEHLKNGYELVRSPHIGSRSLWEQSGHWGFYNESMYPPLEIGQALSESQEGKKAKVKEEFLLKPMNCPFHVVLYKSRPRSYRELPLRWAECGTVYRYEKSGELSGLTRVRGFTQDDAHIICTSDQVESELKRVVDFILFIYKSFGFEIESINVYLSVRDPESKKYAGNDEGWDFTEKVLEKVAKEKKLNISKDVGGAVFYGPKLDFKVKDAIGREWQCSTLQFDFNLPERFAMRFINDKGKEEQPYMLHRALFGSFERFIGVLIEHYAGAWPVWLSPVQVKIINIGAAHEKYCQEVADKLRAEGIRVELDLVNETVGNKIRKGEKDKIPYILVAGDKEIASGQVAVRQRGKGDLGPQDLEKFIQQVKEEILNHK</sequence>
<keyword evidence="7 13" id="KW-0862">Zinc</keyword>
<evidence type="ECO:0000256" key="9">
    <source>
        <dbReference type="ARBA" id="ARBA00022884"/>
    </source>
</evidence>
<dbReference type="InterPro" id="IPR045864">
    <property type="entry name" value="aa-tRNA-synth_II/BPL/LPL"/>
</dbReference>
<gene>
    <name evidence="13" type="primary">thrS</name>
    <name evidence="15" type="ORF">A2Y82_00460</name>
</gene>
<feature type="binding site" evidence="13">
    <location>
        <position position="293"/>
    </location>
    <ligand>
        <name>Zn(2+)</name>
        <dbReference type="ChEBI" id="CHEBI:29105"/>
        <note>catalytic</note>
    </ligand>
</feature>
<organism evidence="15 16">
    <name type="scientific">Candidatus Buchananbacteria bacterium RBG_13_36_9</name>
    <dbReference type="NCBI Taxonomy" id="1797530"/>
    <lineage>
        <taxon>Bacteria</taxon>
        <taxon>Candidatus Buchananiibacteriota</taxon>
    </lineage>
</organism>
<feature type="domain" description="Aminoacyl-transfer RNA synthetases class-II family profile" evidence="14">
    <location>
        <begin position="173"/>
        <end position="498"/>
    </location>
</feature>
<keyword evidence="3 13" id="KW-0820">tRNA-binding</keyword>
<evidence type="ECO:0000313" key="16">
    <source>
        <dbReference type="Proteomes" id="UP000176498"/>
    </source>
</evidence>
<name>A0A1G1XQI6_9BACT</name>
<dbReference type="GO" id="GO:0004829">
    <property type="term" value="F:threonine-tRNA ligase activity"/>
    <property type="evidence" value="ECO:0007669"/>
    <property type="project" value="UniProtKB-UniRule"/>
</dbReference>
<dbReference type="PANTHER" id="PTHR11451">
    <property type="entry name" value="THREONINE-TRNA LIGASE"/>
    <property type="match status" value="1"/>
</dbReference>
<dbReference type="SUPFAM" id="SSF55186">
    <property type="entry name" value="ThrRS/AlaRS common domain"/>
    <property type="match status" value="1"/>
</dbReference>
<dbReference type="FunFam" id="3.30.930.10:FF:000002">
    <property type="entry name" value="Threonine--tRNA ligase"/>
    <property type="match status" value="1"/>
</dbReference>
<keyword evidence="10 13" id="KW-0648">Protein biosynthesis</keyword>
<dbReference type="GO" id="GO:0006435">
    <property type="term" value="P:threonyl-tRNA aminoacylation"/>
    <property type="evidence" value="ECO:0007669"/>
    <property type="project" value="UniProtKB-UniRule"/>
</dbReference>
<dbReference type="InterPro" id="IPR006195">
    <property type="entry name" value="aa-tRNA-synth_II"/>
</dbReference>
<protein>
    <recommendedName>
        <fullName evidence="13">Threonine--tRNA ligase</fullName>
        <ecNumber evidence="13">6.1.1.3</ecNumber>
    </recommendedName>
    <alternativeName>
        <fullName evidence="13">Threonyl-tRNA synthetase</fullName>
        <shortName evidence="13">ThrRS</shortName>
    </alternativeName>
</protein>
<evidence type="ECO:0000256" key="4">
    <source>
        <dbReference type="ARBA" id="ARBA00022598"/>
    </source>
</evidence>
<dbReference type="NCBIfam" id="TIGR00418">
    <property type="entry name" value="thrS"/>
    <property type="match status" value="1"/>
</dbReference>
<keyword evidence="5 13" id="KW-0479">Metal-binding</keyword>
<dbReference type="FunFam" id="3.30.980.10:FF:000005">
    <property type="entry name" value="Threonyl-tRNA synthetase, mitochondrial"/>
    <property type="match status" value="1"/>
</dbReference>
<comment type="caution">
    <text evidence="13">Lacks conserved residue(s) required for the propagation of feature annotation.</text>
</comment>
<dbReference type="GO" id="GO:0005524">
    <property type="term" value="F:ATP binding"/>
    <property type="evidence" value="ECO:0007669"/>
    <property type="project" value="UniProtKB-UniRule"/>
</dbReference>
<comment type="caution">
    <text evidence="15">The sequence shown here is derived from an EMBL/GenBank/DDBJ whole genome shotgun (WGS) entry which is preliminary data.</text>
</comment>
<keyword evidence="8 13" id="KW-0067">ATP-binding</keyword>
<proteinExistence type="inferred from homology"/>
<evidence type="ECO:0000256" key="8">
    <source>
        <dbReference type="ARBA" id="ARBA00022840"/>
    </source>
</evidence>
<dbReference type="InterPro" id="IPR047246">
    <property type="entry name" value="ThrRS_anticodon"/>
</dbReference>
<feature type="binding site" evidence="13">
    <location>
        <position position="475"/>
    </location>
    <ligand>
        <name>Zn(2+)</name>
        <dbReference type="ChEBI" id="CHEBI:29105"/>
        <note>catalytic</note>
    </ligand>
</feature>
<comment type="subunit">
    <text evidence="13">Homodimer.</text>
</comment>
<dbReference type="PRINTS" id="PR01047">
    <property type="entry name" value="TRNASYNTHTHR"/>
</dbReference>
<dbReference type="InterPro" id="IPR018163">
    <property type="entry name" value="Thr/Ala-tRNA-synth_IIc_edit"/>
</dbReference>